<dbReference type="SMART" id="SM00116">
    <property type="entry name" value="CBS"/>
    <property type="match status" value="2"/>
</dbReference>
<feature type="domain" description="CBS" evidence="11">
    <location>
        <begin position="220"/>
        <end position="282"/>
    </location>
</feature>
<dbReference type="GO" id="GO:0050660">
    <property type="term" value="F:flavin adenine dinucleotide binding"/>
    <property type="evidence" value="ECO:0007669"/>
    <property type="project" value="InterPro"/>
</dbReference>
<feature type="transmembrane region" description="Helical" evidence="10">
    <location>
        <begin position="135"/>
        <end position="154"/>
    </location>
</feature>
<feature type="transmembrane region" description="Helical" evidence="10">
    <location>
        <begin position="57"/>
        <end position="78"/>
    </location>
</feature>
<gene>
    <name evidence="13" type="ORF">J0B03_00040</name>
</gene>
<dbReference type="SUPFAM" id="SSF54631">
    <property type="entry name" value="CBS-domain pair"/>
    <property type="match status" value="1"/>
</dbReference>
<dbReference type="Gene3D" id="3.10.580.10">
    <property type="entry name" value="CBS-domain"/>
    <property type="match status" value="1"/>
</dbReference>
<accession>A0A974XM89</accession>
<dbReference type="InterPro" id="IPR044751">
    <property type="entry name" value="Ion_transp-like_CBS"/>
</dbReference>
<dbReference type="InterPro" id="IPR000644">
    <property type="entry name" value="CBS_dom"/>
</dbReference>
<evidence type="ECO:0000259" key="11">
    <source>
        <dbReference type="PROSITE" id="PS51371"/>
    </source>
</evidence>
<evidence type="ECO:0000256" key="9">
    <source>
        <dbReference type="PROSITE-ProRule" id="PRU01193"/>
    </source>
</evidence>
<feature type="domain" description="CBS" evidence="11">
    <location>
        <begin position="285"/>
        <end position="342"/>
    </location>
</feature>
<dbReference type="PANTHER" id="PTHR22777:SF17">
    <property type="entry name" value="UPF0053 PROTEIN SLL0260"/>
    <property type="match status" value="1"/>
</dbReference>
<evidence type="ECO:0000256" key="3">
    <source>
        <dbReference type="ARBA" id="ARBA00022692"/>
    </source>
</evidence>
<reference evidence="13" key="1">
    <citation type="submission" date="2021-03" db="EMBL/GenBank/DDBJ databases">
        <title>Alkalibacter marinus sp. nov., isolated from tidal flat sediment.</title>
        <authorList>
            <person name="Namirimu T."/>
            <person name="Yang J.-A."/>
            <person name="Yang S.-H."/>
            <person name="Kim Y.-J."/>
            <person name="Kwon K.K."/>
        </authorList>
    </citation>
    <scope>NUCLEOTIDE SEQUENCE</scope>
    <source>
        <strain evidence="13">ES005</strain>
    </source>
</reference>
<dbReference type="PROSITE" id="PS51371">
    <property type="entry name" value="CBS"/>
    <property type="match status" value="2"/>
</dbReference>
<dbReference type="InterPro" id="IPR016169">
    <property type="entry name" value="FAD-bd_PCMH_sub2"/>
</dbReference>
<dbReference type="Proteomes" id="UP000663499">
    <property type="component" value="Chromosome"/>
</dbReference>
<feature type="domain" description="CNNM transmembrane" evidence="12">
    <location>
        <begin position="1"/>
        <end position="201"/>
    </location>
</feature>
<dbReference type="FunFam" id="3.10.580.10:FF:000002">
    <property type="entry name" value="Magnesium/cobalt efflux protein CorC"/>
    <property type="match status" value="1"/>
</dbReference>
<organism evidence="13 14">
    <name type="scientific">Alkalibacter rhizosphaerae</name>
    <dbReference type="NCBI Taxonomy" id="2815577"/>
    <lineage>
        <taxon>Bacteria</taxon>
        <taxon>Bacillati</taxon>
        <taxon>Bacillota</taxon>
        <taxon>Clostridia</taxon>
        <taxon>Eubacteriales</taxon>
        <taxon>Eubacteriaceae</taxon>
        <taxon>Alkalibacter</taxon>
    </lineage>
</organism>
<proteinExistence type="inferred from homology"/>
<evidence type="ECO:0000313" key="14">
    <source>
        <dbReference type="Proteomes" id="UP000663499"/>
    </source>
</evidence>
<dbReference type="PANTHER" id="PTHR22777">
    <property type="entry name" value="HEMOLYSIN-RELATED"/>
    <property type="match status" value="1"/>
</dbReference>
<evidence type="ECO:0000256" key="5">
    <source>
        <dbReference type="ARBA" id="ARBA00022989"/>
    </source>
</evidence>
<keyword evidence="7 9" id="KW-0472">Membrane</keyword>
<dbReference type="Pfam" id="PF03471">
    <property type="entry name" value="CorC_HlyC"/>
    <property type="match status" value="1"/>
</dbReference>
<keyword evidence="5 9" id="KW-1133">Transmembrane helix</keyword>
<dbReference type="InterPro" id="IPR005170">
    <property type="entry name" value="Transptr-assoc_dom"/>
</dbReference>
<feature type="transmembrane region" description="Helical" evidence="10">
    <location>
        <begin position="98"/>
        <end position="123"/>
    </location>
</feature>
<dbReference type="RefSeq" id="WP_207299862.1">
    <property type="nucleotide sequence ID" value="NZ_CP071444.1"/>
</dbReference>
<evidence type="ECO:0000256" key="8">
    <source>
        <dbReference type="PROSITE-ProRule" id="PRU00703"/>
    </source>
</evidence>
<sequence>MIGRLIFLVLLIGVNAYFAASEIALITLNDNKLKRMAEDGNPKAIQLTKLLKEPSGFLATIQIGITLAGFLASAFAAESFADPIVGSLIGWGVPVAESILRVSIVVVITVILSYFTLVFGELVPKRVGMKKAEKIAFFVVKSLVILAKLAHPFVKILTASTNFVVRLFGIDPNAVDDEVTEEEIRMMVDVGEEIGAIDQREKTMINNIFEFNDKTVEEIMTHRMELVGVPSDISLHELMAVLENKTFSRIPVYEGSLDQIIGILHVKDLLSLIATKKEGFDILDHVRKPYFVPVTKKIDSLFLDLQQEKTHMAIVIDEYGGTAGIVTLEDLVEEIVGNIFDEYDRDEDMEFRQVDEQNFEAKGTIRLDELQELIKVELPVDEFETLNGLLISLFGNVLPTGPTGEVRYDNLLMQVMEVSDKRIEKVRIKKTSIQSNDKPKGMGENGFKDF</sequence>
<dbReference type="SMART" id="SM01091">
    <property type="entry name" value="CorC_HlyC"/>
    <property type="match status" value="1"/>
</dbReference>
<dbReference type="InterPro" id="IPR002550">
    <property type="entry name" value="CNNM"/>
</dbReference>
<evidence type="ECO:0000256" key="7">
    <source>
        <dbReference type="ARBA" id="ARBA00023136"/>
    </source>
</evidence>
<feature type="transmembrane region" description="Helical" evidence="10">
    <location>
        <begin position="6"/>
        <end position="28"/>
    </location>
</feature>
<keyword evidence="3 9" id="KW-0812">Transmembrane</keyword>
<comment type="subcellular location">
    <subcellularLocation>
        <location evidence="1">Membrane</location>
        <topology evidence="1">Multi-pass membrane protein</topology>
    </subcellularLocation>
</comment>
<dbReference type="AlphaFoldDB" id="A0A974XM89"/>
<dbReference type="Pfam" id="PF01595">
    <property type="entry name" value="CNNM"/>
    <property type="match status" value="1"/>
</dbReference>
<comment type="similarity">
    <text evidence="2">Belongs to the UPF0053 family.</text>
</comment>
<dbReference type="KEGG" id="alka:J0B03_00040"/>
<dbReference type="CDD" id="cd04590">
    <property type="entry name" value="CBS_pair_CorC_HlyC_assoc"/>
    <property type="match status" value="1"/>
</dbReference>
<dbReference type="GO" id="GO:0005886">
    <property type="term" value="C:plasma membrane"/>
    <property type="evidence" value="ECO:0007669"/>
    <property type="project" value="TreeGrafter"/>
</dbReference>
<evidence type="ECO:0000256" key="6">
    <source>
        <dbReference type="ARBA" id="ARBA00023122"/>
    </source>
</evidence>
<keyword evidence="4" id="KW-0677">Repeat</keyword>
<evidence type="ECO:0000256" key="4">
    <source>
        <dbReference type="ARBA" id="ARBA00022737"/>
    </source>
</evidence>
<evidence type="ECO:0000256" key="1">
    <source>
        <dbReference type="ARBA" id="ARBA00004141"/>
    </source>
</evidence>
<evidence type="ECO:0000313" key="13">
    <source>
        <dbReference type="EMBL" id="QSX08521.1"/>
    </source>
</evidence>
<dbReference type="InterPro" id="IPR046342">
    <property type="entry name" value="CBS_dom_sf"/>
</dbReference>
<dbReference type="Pfam" id="PF00571">
    <property type="entry name" value="CBS"/>
    <property type="match status" value="2"/>
</dbReference>
<dbReference type="PROSITE" id="PS51846">
    <property type="entry name" value="CNNM"/>
    <property type="match status" value="1"/>
</dbReference>
<keyword evidence="6 8" id="KW-0129">CBS domain</keyword>
<evidence type="ECO:0000256" key="2">
    <source>
        <dbReference type="ARBA" id="ARBA00006337"/>
    </source>
</evidence>
<dbReference type="Gene3D" id="3.30.465.10">
    <property type="match status" value="1"/>
</dbReference>
<protein>
    <submittedName>
        <fullName evidence="13">HlyC/CorC family transporter</fullName>
    </submittedName>
</protein>
<dbReference type="EMBL" id="CP071444">
    <property type="protein sequence ID" value="QSX08521.1"/>
    <property type="molecule type" value="Genomic_DNA"/>
</dbReference>
<name>A0A974XM89_9FIRM</name>
<evidence type="ECO:0000256" key="10">
    <source>
        <dbReference type="SAM" id="Phobius"/>
    </source>
</evidence>
<dbReference type="InterPro" id="IPR036318">
    <property type="entry name" value="FAD-bd_PCMH-like_sf"/>
</dbReference>
<dbReference type="SUPFAM" id="SSF56176">
    <property type="entry name" value="FAD-binding/transporter-associated domain-like"/>
    <property type="match status" value="1"/>
</dbReference>
<keyword evidence="14" id="KW-1185">Reference proteome</keyword>
<evidence type="ECO:0000259" key="12">
    <source>
        <dbReference type="PROSITE" id="PS51846"/>
    </source>
</evidence>